<evidence type="ECO:0000259" key="1">
    <source>
        <dbReference type="Pfam" id="PF02625"/>
    </source>
</evidence>
<dbReference type="InterPro" id="IPR027051">
    <property type="entry name" value="XdhC_Rossmann_dom"/>
</dbReference>
<evidence type="ECO:0000313" key="3">
    <source>
        <dbReference type="EMBL" id="KQL54788.1"/>
    </source>
</evidence>
<dbReference type="PANTHER" id="PTHR30388">
    <property type="entry name" value="ALDEHYDE OXIDOREDUCTASE MOLYBDENUM COFACTOR ASSEMBLY PROTEIN"/>
    <property type="match status" value="1"/>
</dbReference>
<feature type="domain" description="XdhC Rossmann" evidence="2">
    <location>
        <begin position="193"/>
        <end position="330"/>
    </location>
</feature>
<dbReference type="RefSeq" id="WP_055740569.1">
    <property type="nucleotide sequence ID" value="NZ_JAAIWL010000042.1"/>
</dbReference>
<gene>
    <name evidence="3" type="ORF">AN964_15580</name>
</gene>
<dbReference type="Gene3D" id="3.40.50.720">
    <property type="entry name" value="NAD(P)-binding Rossmann-like Domain"/>
    <property type="match status" value="1"/>
</dbReference>
<feature type="domain" description="XdhC- CoxI" evidence="1">
    <location>
        <begin position="16"/>
        <end position="78"/>
    </location>
</feature>
<dbReference type="Proteomes" id="UP000051888">
    <property type="component" value="Unassembled WGS sequence"/>
</dbReference>
<keyword evidence="4" id="KW-1185">Reference proteome</keyword>
<dbReference type="PATRIC" id="fig|157838.3.peg.3445"/>
<protein>
    <recommendedName>
        <fullName evidence="5">Xanthine dehydrogenase</fullName>
    </recommendedName>
</protein>
<dbReference type="InterPro" id="IPR052698">
    <property type="entry name" value="MoCofactor_Util/Proc"/>
</dbReference>
<dbReference type="Pfam" id="PF13478">
    <property type="entry name" value="XdhC_C"/>
    <property type="match status" value="1"/>
</dbReference>
<reference evidence="3 4" key="1">
    <citation type="submission" date="2015-09" db="EMBL/GenBank/DDBJ databases">
        <title>Genome sequencing project for genomic taxonomy and phylogenomics of Bacillus-like bacteria.</title>
        <authorList>
            <person name="Liu B."/>
            <person name="Wang J."/>
            <person name="Zhu Y."/>
            <person name="Liu G."/>
            <person name="Chen Q."/>
            <person name="Chen Z."/>
            <person name="Lan J."/>
            <person name="Che J."/>
            <person name="Ge C."/>
            <person name="Shi H."/>
            <person name="Pan Z."/>
            <person name="Liu X."/>
        </authorList>
    </citation>
    <scope>NUCLEOTIDE SEQUENCE [LARGE SCALE GENOMIC DNA]</scope>
    <source>
        <strain evidence="3 4">LMG 18435</strain>
    </source>
</reference>
<accession>A0A0Q3WZ19</accession>
<name>A0A0Q3WZ19_9BACI</name>
<evidence type="ECO:0008006" key="5">
    <source>
        <dbReference type="Google" id="ProtNLM"/>
    </source>
</evidence>
<sequence length="342" mass="39265">MNDICRVLEQIEANGKERLALATIIRIEGSSYRKAGAKMLFWEDGQRYGNLSSGCLEDDLAIHSLEVIKKNRCKRVIYDLQDEDGLTWGVGCNGKIEVFIEPLFSNFAISTLKNYLLSGRNMVTLKSLMTESPQATYLFTYEGKQVKEGEKAIFHPYIKKTIQEFIHSFEKIKIVTIEGEDFLLEKNNPKTRLYVFGAGYDAEPLVKLASSLDFSVTVIDPRESRCNRDFFPTAEKLITEHPSAFFQHHTINEAAFVVIMNHHFQRDKQILEELPYERVDYIGILGSKKRTEKLLNTINGSQKQKIHYPIGLKIHAEGSDEISISIMAELIQFRHKKWNTVH</sequence>
<evidence type="ECO:0000313" key="4">
    <source>
        <dbReference type="Proteomes" id="UP000051888"/>
    </source>
</evidence>
<evidence type="ECO:0000259" key="2">
    <source>
        <dbReference type="Pfam" id="PF13478"/>
    </source>
</evidence>
<organism evidence="3 4">
    <name type="scientific">Heyndrickxia shackletonii</name>
    <dbReference type="NCBI Taxonomy" id="157838"/>
    <lineage>
        <taxon>Bacteria</taxon>
        <taxon>Bacillati</taxon>
        <taxon>Bacillota</taxon>
        <taxon>Bacilli</taxon>
        <taxon>Bacillales</taxon>
        <taxon>Bacillaceae</taxon>
        <taxon>Heyndrickxia</taxon>
    </lineage>
</organism>
<dbReference type="Pfam" id="PF02625">
    <property type="entry name" value="XdhC_CoxI"/>
    <property type="match status" value="1"/>
</dbReference>
<dbReference type="OrthoDB" id="9773039at2"/>
<comment type="caution">
    <text evidence="3">The sequence shown here is derived from an EMBL/GenBank/DDBJ whole genome shotgun (WGS) entry which is preliminary data.</text>
</comment>
<dbReference type="InterPro" id="IPR003777">
    <property type="entry name" value="XdhC_CoxI"/>
</dbReference>
<dbReference type="PANTHER" id="PTHR30388:SF6">
    <property type="entry name" value="XANTHINE DEHYDROGENASE SUBUNIT A-RELATED"/>
    <property type="match status" value="1"/>
</dbReference>
<proteinExistence type="predicted"/>
<dbReference type="EMBL" id="LJJC01000004">
    <property type="protein sequence ID" value="KQL54788.1"/>
    <property type="molecule type" value="Genomic_DNA"/>
</dbReference>
<dbReference type="STRING" id="157838.AN964_15580"/>
<dbReference type="AlphaFoldDB" id="A0A0Q3WZ19"/>